<proteinExistence type="inferred from homology"/>
<evidence type="ECO:0000256" key="5">
    <source>
        <dbReference type="ARBA" id="ARBA00023136"/>
    </source>
</evidence>
<dbReference type="Pfam" id="PF07715">
    <property type="entry name" value="Plug"/>
    <property type="match status" value="1"/>
</dbReference>
<dbReference type="InterPro" id="IPR012910">
    <property type="entry name" value="Plug_dom"/>
</dbReference>
<dbReference type="KEGG" id="lck:HN018_19085"/>
<keyword evidence="10" id="KW-0675">Receptor</keyword>
<dbReference type="RefSeq" id="WP_171835798.1">
    <property type="nucleotide sequence ID" value="NZ_CP053708.1"/>
</dbReference>
<dbReference type="Proteomes" id="UP000500767">
    <property type="component" value="Chromosome"/>
</dbReference>
<evidence type="ECO:0000256" key="8">
    <source>
        <dbReference type="SAM" id="SignalP"/>
    </source>
</evidence>
<dbReference type="GO" id="GO:0009279">
    <property type="term" value="C:cell outer membrane"/>
    <property type="evidence" value="ECO:0007669"/>
    <property type="project" value="UniProtKB-SubCell"/>
</dbReference>
<dbReference type="Gene3D" id="2.40.170.20">
    <property type="entry name" value="TonB-dependent receptor, beta-barrel domain"/>
    <property type="match status" value="1"/>
</dbReference>
<dbReference type="PANTHER" id="PTHR32552">
    <property type="entry name" value="FERRICHROME IRON RECEPTOR-RELATED"/>
    <property type="match status" value="1"/>
</dbReference>
<protein>
    <submittedName>
        <fullName evidence="10">TonB-dependent receptor plug domain-containing protein</fullName>
    </submittedName>
</protein>
<dbReference type="GO" id="GO:0015344">
    <property type="term" value="F:siderophore uptake transmembrane transporter activity"/>
    <property type="evidence" value="ECO:0007669"/>
    <property type="project" value="TreeGrafter"/>
</dbReference>
<evidence type="ECO:0000256" key="4">
    <source>
        <dbReference type="ARBA" id="ARBA00022692"/>
    </source>
</evidence>
<keyword evidence="8" id="KW-0732">Signal</keyword>
<evidence type="ECO:0000256" key="1">
    <source>
        <dbReference type="ARBA" id="ARBA00004571"/>
    </source>
</evidence>
<dbReference type="InterPro" id="IPR039426">
    <property type="entry name" value="TonB-dep_rcpt-like"/>
</dbReference>
<organism evidence="10 11">
    <name type="scientific">Lichenicola cladoniae</name>
    <dbReference type="NCBI Taxonomy" id="1484109"/>
    <lineage>
        <taxon>Bacteria</taxon>
        <taxon>Pseudomonadati</taxon>
        <taxon>Pseudomonadota</taxon>
        <taxon>Alphaproteobacteria</taxon>
        <taxon>Acetobacterales</taxon>
        <taxon>Acetobacteraceae</taxon>
        <taxon>Lichenicola</taxon>
    </lineage>
</organism>
<feature type="signal peptide" evidence="8">
    <location>
        <begin position="1"/>
        <end position="23"/>
    </location>
</feature>
<evidence type="ECO:0000259" key="9">
    <source>
        <dbReference type="Pfam" id="PF07715"/>
    </source>
</evidence>
<dbReference type="SUPFAM" id="SSF56935">
    <property type="entry name" value="Porins"/>
    <property type="match status" value="1"/>
</dbReference>
<dbReference type="InterPro" id="IPR036942">
    <property type="entry name" value="Beta-barrel_TonB_sf"/>
</dbReference>
<feature type="chain" id="PRO_5026999467" evidence="8">
    <location>
        <begin position="24"/>
        <end position="727"/>
    </location>
</feature>
<comment type="similarity">
    <text evidence="7">Belongs to the TonB-dependent receptor family.</text>
</comment>
<keyword evidence="11" id="KW-1185">Reference proteome</keyword>
<comment type="subcellular location">
    <subcellularLocation>
        <location evidence="1 7">Cell outer membrane</location>
        <topology evidence="1 7">Multi-pass membrane protein</topology>
    </subcellularLocation>
</comment>
<dbReference type="AlphaFoldDB" id="A0A6M8HTL4"/>
<dbReference type="EMBL" id="CP053708">
    <property type="protein sequence ID" value="QKE91853.1"/>
    <property type="molecule type" value="Genomic_DNA"/>
</dbReference>
<keyword evidence="4 7" id="KW-0812">Transmembrane</keyword>
<evidence type="ECO:0000313" key="11">
    <source>
        <dbReference type="Proteomes" id="UP000500767"/>
    </source>
</evidence>
<gene>
    <name evidence="10" type="ORF">HN018_19085</name>
</gene>
<feature type="domain" description="TonB-dependent receptor plug" evidence="9">
    <location>
        <begin position="71"/>
        <end position="168"/>
    </location>
</feature>
<reference evidence="10 11" key="1">
    <citation type="journal article" date="2014" name="World J. Microbiol. Biotechnol.">
        <title>Biodiversity and physiological characteristics of Antarctic and Arctic lichens-associated bacteria.</title>
        <authorList>
            <person name="Lee Y.M."/>
            <person name="Kim E.H."/>
            <person name="Lee H.K."/>
            <person name="Hong S.G."/>
        </authorList>
    </citation>
    <scope>NUCLEOTIDE SEQUENCE [LARGE SCALE GENOMIC DNA]</scope>
    <source>
        <strain evidence="10 11">PAMC 26569</strain>
    </source>
</reference>
<keyword evidence="6 7" id="KW-0998">Cell outer membrane</keyword>
<dbReference type="PROSITE" id="PS52016">
    <property type="entry name" value="TONB_DEPENDENT_REC_3"/>
    <property type="match status" value="1"/>
</dbReference>
<dbReference type="InterPro" id="IPR037066">
    <property type="entry name" value="Plug_dom_sf"/>
</dbReference>
<sequence length="727" mass="77507">MTSGSTRLLAVVLVAGLPTGAFAAPTADVAQAPADGTEHILVRGEAPYASVAQYHANTAQLGPLGQTSILTAPVSVTVLTQDFLANQQLRTLNDALRALPSVEVRDQQGLEVSRPQSLGFQGSITQNTRLDGLNIIGTTAVPVENLDSIQVLNGLGGALFGPETPAGVFDYILKRPTDMPLARLVGSFASNGMFTTEGDVGGRVGKNGWLGYRIDLVHGEGESFVSGSFADRTLGSAALDIHVDADTVIQVNGSHYEDSGYGLPGSIVYDGASTSSTNRNTILPSAPDPTQRGLGQPGAGTDLITDTGLVKIIHNFGGDWRLELGGLYQDAQRNLFGITNTLTDNRGNYTTTKNFTAVPHFTDGSNEASLNGHVTIAGMRNDLTLATNGFINDQYNFRNSIVTTLGRSNLANPAIFRYVAIPSHGSQYLAGDLFQQSIIEGDTLHIDRQWAVQAVFSESFLRSESFSSKDVRTSAGSTNGTFSPTVSGIWTPTAKVTAYFTYASSVEESDQAPTTAINANAFLAPYHDEMFQAGVKYAPFTNLLLTADAFRMTRPYATTLSDNVFQVIGEQRDQGFETFAQGNILPSLSVLGGFTYIDARLLDSGNVTTDGGMIVGVPQWKSDVTLDWHPAFLQGLAFTGSAHYESERAATDTNNSFARQYATLDLGVRYATRVLRHAMIARLGAINVTDKHYYSSIADGNIVGSPGANTAYLGAPRTVLASLEFDL</sequence>
<evidence type="ECO:0000256" key="6">
    <source>
        <dbReference type="ARBA" id="ARBA00023237"/>
    </source>
</evidence>
<accession>A0A6M8HTL4</accession>
<evidence type="ECO:0000256" key="7">
    <source>
        <dbReference type="PROSITE-ProRule" id="PRU01360"/>
    </source>
</evidence>
<keyword evidence="2 7" id="KW-0813">Transport</keyword>
<keyword evidence="5 7" id="KW-0472">Membrane</keyword>
<evidence type="ECO:0000256" key="3">
    <source>
        <dbReference type="ARBA" id="ARBA00022452"/>
    </source>
</evidence>
<keyword evidence="3 7" id="KW-1134">Transmembrane beta strand</keyword>
<dbReference type="Gene3D" id="2.170.130.10">
    <property type="entry name" value="TonB-dependent receptor, plug domain"/>
    <property type="match status" value="1"/>
</dbReference>
<name>A0A6M8HTL4_9PROT</name>
<evidence type="ECO:0000256" key="2">
    <source>
        <dbReference type="ARBA" id="ARBA00022448"/>
    </source>
</evidence>
<evidence type="ECO:0000313" key="10">
    <source>
        <dbReference type="EMBL" id="QKE91853.1"/>
    </source>
</evidence>
<dbReference type="PANTHER" id="PTHR32552:SF82">
    <property type="entry name" value="FCUA PROTEIN"/>
    <property type="match status" value="1"/>
</dbReference>